<feature type="transmembrane region" description="Helical" evidence="12">
    <location>
        <begin position="438"/>
        <end position="461"/>
    </location>
</feature>
<dbReference type="InterPro" id="IPR003594">
    <property type="entry name" value="HATPase_dom"/>
</dbReference>
<dbReference type="CDD" id="cd10322">
    <property type="entry name" value="SLC5sbd"/>
    <property type="match status" value="1"/>
</dbReference>
<feature type="transmembrane region" description="Helical" evidence="12">
    <location>
        <begin position="277"/>
        <end position="303"/>
    </location>
</feature>
<comment type="catalytic activity">
    <reaction evidence="1">
        <text>ATP + protein L-histidine = ADP + protein N-phospho-L-histidine.</text>
        <dbReference type="EC" id="2.7.13.3"/>
    </reaction>
</comment>
<feature type="transmembrane region" description="Helical" evidence="12">
    <location>
        <begin position="63"/>
        <end position="85"/>
    </location>
</feature>
<reference evidence="15" key="2">
    <citation type="submission" date="2011-02" db="EMBL/GenBank/DDBJ databases">
        <title>The complete genome of Fluviicola taffensis DSM 16823.</title>
        <authorList>
            <consortium name="US DOE Joint Genome Institute (JGI-PGF)"/>
            <person name="Lucas S."/>
            <person name="Copeland A."/>
            <person name="Lapidus A."/>
            <person name="Bruce D."/>
            <person name="Goodwin L."/>
            <person name="Pitluck S."/>
            <person name="Kyrpides N."/>
            <person name="Mavromatis K."/>
            <person name="Ivanova N."/>
            <person name="Mikhailova N."/>
            <person name="Pagani I."/>
            <person name="Chertkov O."/>
            <person name="Detter J.C."/>
            <person name="Han C."/>
            <person name="Tapia R."/>
            <person name="Land M."/>
            <person name="Hauser L."/>
            <person name="Markowitz V."/>
            <person name="Cheng J.-F."/>
            <person name="Hugenholtz P."/>
            <person name="Woyke T."/>
            <person name="Wu D."/>
            <person name="Tindall B."/>
            <person name="Pomrenke H.G."/>
            <person name="Brambilla E."/>
            <person name="Klenk H.-P."/>
            <person name="Eisen J.A."/>
        </authorList>
    </citation>
    <scope>NUCLEOTIDE SEQUENCE [LARGE SCALE GENOMIC DNA]</scope>
    <source>
        <strain evidence="15">DSM 16823 / RW262 / RW262</strain>
    </source>
</reference>
<dbReference type="PROSITE" id="PS50283">
    <property type="entry name" value="NA_SOLUT_SYMP_3"/>
    <property type="match status" value="1"/>
</dbReference>
<proteinExistence type="inferred from homology"/>
<sequence>MSGLIVLVIVAYLAMLFFVAYRIDASTRLRLRVANSPTIYALSLAVYCTAWTFFGSVGGASAYNIQFLTIYIGPVILMPFLWFIYRKFIRISRAQGISSLSDFIANRYDKSIGLNRLVAILLMLGIIPYIALQITGIDKAIETIVTNNGTEQNDWLSYVDTSFLVTLGLGYFIIIFTTKRFQEKEQNTGLVGAIALESIVKLIVFLFFGVYIVLYASDKPQLFADFDASKLKLNPNNDYGQWFGMIFLSALAFLFLPRQFELGVVTAANERKVKRAIWMFPIYLLLINLFVIPIAIVGNNMFAGHKMNPDMYMLSIPIHLNNGWMALLVLLGGFSAASGMIIVATHALSKMVSNAILMPSFINNRFVLNRFKDRNHKIPVFFRRLSIFVVLLLAYLYHKLVVADFTLISIGLVSFVAVAQFSPAILGGIFWKLGNKYGAIIGISLGFSVWLIFLIGPTILNLNVHGVFGTGHHSIRPEGDLITTVLFWSLLLNTLGYIAGSILTKQTALEQNQATLYVDIMNYSTEVDSGVVWKGTAFFPDIKSLLSRFLGERRVTAELNHFAQKQGINLEDQDELDSRLIGYSEKMLSPIVGASSAKILISSVVKEEKLSMEDVVNILEESQKIIAVNKELQQRTDELKRVSEALKLANFRMKENDLLKDEFLYTVTHEMRTPLTSIKALSELLSDEEDAMPEEIKKEFLNTILKESNRMTRLISQVLDLENFESGKHQLIIDKVDISELMQHCLQSLDGVFKQNNIQVCIDIEENLPDLEADHDRITQVVLNLLANAAKYCDKESGKVWVDISRIGSLLQVKIADNGPGVIPELREIIFEKFFQAKNQTMRKPKGSGLGLAISKKIIQLHEGKIGVNTNDPEGSVFTFSIPFTQNRD</sequence>
<feature type="transmembrane region" description="Helical" evidence="12">
    <location>
        <begin position="239"/>
        <end position="256"/>
    </location>
</feature>
<evidence type="ECO:0000256" key="4">
    <source>
        <dbReference type="ARBA" id="ARBA00012438"/>
    </source>
</evidence>
<dbReference type="SMART" id="SM00387">
    <property type="entry name" value="HATPase_c"/>
    <property type="match status" value="1"/>
</dbReference>
<dbReference type="EC" id="2.7.13.3" evidence="4"/>
<dbReference type="RefSeq" id="WP_013685464.1">
    <property type="nucleotide sequence ID" value="NC_015321.1"/>
</dbReference>
<feature type="transmembrane region" description="Helical" evidence="12">
    <location>
        <begin position="410"/>
        <end position="431"/>
    </location>
</feature>
<dbReference type="HOGENOM" id="CLU_000445_22_1_10"/>
<keyword evidence="9 12" id="KW-1133">Transmembrane helix</keyword>
<dbReference type="InterPro" id="IPR050736">
    <property type="entry name" value="Sensor_HK_Regulatory"/>
</dbReference>
<keyword evidence="7 12" id="KW-0812">Transmembrane</keyword>
<dbReference type="Gene3D" id="1.20.1730.10">
    <property type="entry name" value="Sodium/glucose cotransporter"/>
    <property type="match status" value="1"/>
</dbReference>
<feature type="transmembrane region" description="Helical" evidence="12">
    <location>
        <begin position="37"/>
        <end position="57"/>
    </location>
</feature>
<dbReference type="InterPro" id="IPR001734">
    <property type="entry name" value="Na/solute_symporter"/>
</dbReference>
<dbReference type="EMBL" id="CP002542">
    <property type="protein sequence ID" value="AEA42692.1"/>
    <property type="molecule type" value="Genomic_DNA"/>
</dbReference>
<feature type="transmembrane region" description="Helical" evidence="12">
    <location>
        <begin position="6"/>
        <end position="25"/>
    </location>
</feature>
<dbReference type="PANTHER" id="PTHR43711:SF1">
    <property type="entry name" value="HISTIDINE KINASE 1"/>
    <property type="match status" value="1"/>
</dbReference>
<comment type="similarity">
    <text evidence="3">Belongs to the sodium:solute symporter (SSF) (TC 2.A.21) family.</text>
</comment>
<dbReference type="GO" id="GO:0000155">
    <property type="term" value="F:phosphorelay sensor kinase activity"/>
    <property type="evidence" value="ECO:0007669"/>
    <property type="project" value="InterPro"/>
</dbReference>
<comment type="subcellular location">
    <subcellularLocation>
        <location evidence="2">Membrane</location>
        <topology evidence="2">Multi-pass membrane protein</topology>
    </subcellularLocation>
</comment>
<evidence type="ECO:0000313" key="15">
    <source>
        <dbReference type="Proteomes" id="UP000007463"/>
    </source>
</evidence>
<dbReference type="Pfam" id="PF00512">
    <property type="entry name" value="HisKA"/>
    <property type="match status" value="1"/>
</dbReference>
<evidence type="ECO:0000256" key="12">
    <source>
        <dbReference type="SAM" id="Phobius"/>
    </source>
</evidence>
<protein>
    <recommendedName>
        <fullName evidence="4">histidine kinase</fullName>
        <ecNumber evidence="4">2.7.13.3</ecNumber>
    </recommendedName>
</protein>
<dbReference type="InterPro" id="IPR036890">
    <property type="entry name" value="HATPase_C_sf"/>
</dbReference>
<keyword evidence="10" id="KW-0902">Two-component regulatory system</keyword>
<dbReference type="Gene3D" id="3.30.565.10">
    <property type="entry name" value="Histidine kinase-like ATPase, C-terminal domain"/>
    <property type="match status" value="1"/>
</dbReference>
<dbReference type="InterPro" id="IPR005467">
    <property type="entry name" value="His_kinase_dom"/>
</dbReference>
<dbReference type="CDD" id="cd00082">
    <property type="entry name" value="HisKA"/>
    <property type="match status" value="1"/>
</dbReference>
<dbReference type="Proteomes" id="UP000007463">
    <property type="component" value="Chromosome"/>
</dbReference>
<dbReference type="SMART" id="SM00388">
    <property type="entry name" value="HisKA"/>
    <property type="match status" value="1"/>
</dbReference>
<dbReference type="KEGG" id="fte:Fluta_0688"/>
<feature type="transmembrane region" description="Helical" evidence="12">
    <location>
        <begin position="155"/>
        <end position="178"/>
    </location>
</feature>
<dbReference type="InterPro" id="IPR036097">
    <property type="entry name" value="HisK_dim/P_sf"/>
</dbReference>
<dbReference type="InterPro" id="IPR003661">
    <property type="entry name" value="HisK_dim/P_dom"/>
</dbReference>
<evidence type="ECO:0000256" key="3">
    <source>
        <dbReference type="ARBA" id="ARBA00006434"/>
    </source>
</evidence>
<dbReference type="OrthoDB" id="9764438at2"/>
<evidence type="ECO:0000256" key="11">
    <source>
        <dbReference type="ARBA" id="ARBA00023136"/>
    </source>
</evidence>
<organism evidence="14 15">
    <name type="scientific">Fluviicola taffensis (strain DSM 16823 / NCIMB 13979 / RW262)</name>
    <dbReference type="NCBI Taxonomy" id="755732"/>
    <lineage>
        <taxon>Bacteria</taxon>
        <taxon>Pseudomonadati</taxon>
        <taxon>Bacteroidota</taxon>
        <taxon>Flavobacteriia</taxon>
        <taxon>Flavobacteriales</taxon>
        <taxon>Crocinitomicaceae</taxon>
        <taxon>Fluviicola</taxon>
    </lineage>
</organism>
<feature type="domain" description="Histidine kinase" evidence="13">
    <location>
        <begin position="666"/>
        <end position="886"/>
    </location>
</feature>
<accession>F2IHD7</accession>
<dbReference type="GO" id="GO:0022857">
    <property type="term" value="F:transmembrane transporter activity"/>
    <property type="evidence" value="ECO:0007669"/>
    <property type="project" value="InterPro"/>
</dbReference>
<keyword evidence="8 14" id="KW-0418">Kinase</keyword>
<evidence type="ECO:0000256" key="8">
    <source>
        <dbReference type="ARBA" id="ARBA00022777"/>
    </source>
</evidence>
<evidence type="ECO:0000256" key="10">
    <source>
        <dbReference type="ARBA" id="ARBA00023012"/>
    </source>
</evidence>
<evidence type="ECO:0000256" key="6">
    <source>
        <dbReference type="ARBA" id="ARBA00022679"/>
    </source>
</evidence>
<dbReference type="InterPro" id="IPR004358">
    <property type="entry name" value="Sig_transdc_His_kin-like_C"/>
</dbReference>
<dbReference type="GO" id="GO:0016020">
    <property type="term" value="C:membrane"/>
    <property type="evidence" value="ECO:0007669"/>
    <property type="project" value="UniProtKB-SubCell"/>
</dbReference>
<feature type="transmembrane region" description="Helical" evidence="12">
    <location>
        <begin position="117"/>
        <end position="135"/>
    </location>
</feature>
<dbReference type="CDD" id="cd00075">
    <property type="entry name" value="HATPase"/>
    <property type="match status" value="1"/>
</dbReference>
<evidence type="ECO:0000256" key="2">
    <source>
        <dbReference type="ARBA" id="ARBA00004141"/>
    </source>
</evidence>
<feature type="transmembrane region" description="Helical" evidence="12">
    <location>
        <begin position="380"/>
        <end position="398"/>
    </location>
</feature>
<evidence type="ECO:0000313" key="14">
    <source>
        <dbReference type="EMBL" id="AEA42692.1"/>
    </source>
</evidence>
<reference evidence="14 15" key="1">
    <citation type="journal article" date="2011" name="Stand. Genomic Sci.">
        <title>Complete genome sequence of the gliding freshwater bacterium Fluviicola taffensis type strain (RW262).</title>
        <authorList>
            <person name="Woyke T."/>
            <person name="Chertkov O."/>
            <person name="Lapidus A."/>
            <person name="Nolan M."/>
            <person name="Lucas S."/>
            <person name="Del Rio T.G."/>
            <person name="Tice H."/>
            <person name="Cheng J.F."/>
            <person name="Tapia R."/>
            <person name="Han C."/>
            <person name="Goodwin L."/>
            <person name="Pitluck S."/>
            <person name="Liolios K."/>
            <person name="Pagani I."/>
            <person name="Ivanova N."/>
            <person name="Huntemann M."/>
            <person name="Mavromatis K."/>
            <person name="Mikhailova N."/>
            <person name="Pati A."/>
            <person name="Chen A."/>
            <person name="Palaniappan K."/>
            <person name="Land M."/>
            <person name="Hauser L."/>
            <person name="Brambilla E.M."/>
            <person name="Rohde M."/>
            <person name="Mwirichia R."/>
            <person name="Sikorski J."/>
            <person name="Tindall B.J."/>
            <person name="Goker M."/>
            <person name="Bristow J."/>
            <person name="Eisen J.A."/>
            <person name="Markowitz V."/>
            <person name="Hugenholtz P."/>
            <person name="Klenk H.P."/>
            <person name="Kyrpides N.C."/>
        </authorList>
    </citation>
    <scope>NUCLEOTIDE SEQUENCE [LARGE SCALE GENOMIC DNA]</scope>
    <source>
        <strain evidence="15">DSM 16823 / RW262 / RW262</strain>
    </source>
</reference>
<dbReference type="SUPFAM" id="SSF55874">
    <property type="entry name" value="ATPase domain of HSP90 chaperone/DNA topoisomerase II/histidine kinase"/>
    <property type="match status" value="1"/>
</dbReference>
<keyword evidence="6" id="KW-0808">Transferase</keyword>
<evidence type="ECO:0000259" key="13">
    <source>
        <dbReference type="PROSITE" id="PS50109"/>
    </source>
</evidence>
<dbReference type="AlphaFoldDB" id="F2IHD7"/>
<name>F2IHD7_FLUTR</name>
<dbReference type="STRING" id="755732.Fluta_0688"/>
<dbReference type="Pfam" id="PF02518">
    <property type="entry name" value="HATPase_c"/>
    <property type="match status" value="1"/>
</dbReference>
<dbReference type="FunFam" id="3.30.565.10:FF:000006">
    <property type="entry name" value="Sensor histidine kinase WalK"/>
    <property type="match status" value="1"/>
</dbReference>
<keyword evidence="5" id="KW-0597">Phosphoprotein</keyword>
<dbReference type="eggNOG" id="COG2205">
    <property type="taxonomic scope" value="Bacteria"/>
</dbReference>
<dbReference type="FunFam" id="1.10.287.130:FF:000001">
    <property type="entry name" value="Two-component sensor histidine kinase"/>
    <property type="match status" value="1"/>
</dbReference>
<dbReference type="PANTHER" id="PTHR43711">
    <property type="entry name" value="TWO-COMPONENT HISTIDINE KINASE"/>
    <property type="match status" value="1"/>
</dbReference>
<evidence type="ECO:0000256" key="1">
    <source>
        <dbReference type="ARBA" id="ARBA00000085"/>
    </source>
</evidence>
<keyword evidence="15" id="KW-1185">Reference proteome</keyword>
<dbReference type="eggNOG" id="COG0591">
    <property type="taxonomic scope" value="Bacteria"/>
</dbReference>
<gene>
    <name evidence="14" type="ordered locus">Fluta_0688</name>
</gene>
<feature type="transmembrane region" description="Helical" evidence="12">
    <location>
        <begin position="323"/>
        <end position="348"/>
    </location>
</feature>
<evidence type="ECO:0000256" key="9">
    <source>
        <dbReference type="ARBA" id="ARBA00022989"/>
    </source>
</evidence>
<dbReference type="SUPFAM" id="SSF47384">
    <property type="entry name" value="Homodimeric domain of signal transducing histidine kinase"/>
    <property type="match status" value="1"/>
</dbReference>
<dbReference type="Gene3D" id="1.10.287.130">
    <property type="match status" value="1"/>
</dbReference>
<feature type="transmembrane region" description="Helical" evidence="12">
    <location>
        <begin position="481"/>
        <end position="503"/>
    </location>
</feature>
<dbReference type="PRINTS" id="PR00344">
    <property type="entry name" value="BCTRLSENSOR"/>
</dbReference>
<dbReference type="PROSITE" id="PS50109">
    <property type="entry name" value="HIS_KIN"/>
    <property type="match status" value="1"/>
</dbReference>
<evidence type="ECO:0000256" key="5">
    <source>
        <dbReference type="ARBA" id="ARBA00022553"/>
    </source>
</evidence>
<evidence type="ECO:0000256" key="7">
    <source>
        <dbReference type="ARBA" id="ARBA00022692"/>
    </source>
</evidence>
<feature type="transmembrane region" description="Helical" evidence="12">
    <location>
        <begin position="190"/>
        <end position="214"/>
    </location>
</feature>
<keyword evidence="11 12" id="KW-0472">Membrane</keyword>
<dbReference type="InterPro" id="IPR038377">
    <property type="entry name" value="Na/Glc_symporter_sf"/>
</dbReference>